<dbReference type="InterPro" id="IPR001471">
    <property type="entry name" value="AP2/ERF_dom"/>
</dbReference>
<evidence type="ECO:0000313" key="10">
    <source>
        <dbReference type="EMBL" id="CAK9877985.1"/>
    </source>
</evidence>
<dbReference type="PANTHER" id="PTHR31985:SF312">
    <property type="entry name" value="AP2_ERF DOMAIN-CONTAINING PROTEIN"/>
    <property type="match status" value="1"/>
</dbReference>
<keyword evidence="6" id="KW-0539">Nucleus</keyword>
<evidence type="ECO:0000256" key="6">
    <source>
        <dbReference type="ARBA" id="ARBA00023242"/>
    </source>
</evidence>
<evidence type="ECO:0000256" key="4">
    <source>
        <dbReference type="ARBA" id="ARBA00023159"/>
    </source>
</evidence>
<sequence>MAEEMVHDCCSSSSKLGAFFCRQENESGGGDVRLSAAAAPAATQEAEAEGGGGGGDETAGEKDTRHPVYKGVRKRPWGIWVTEIRRPKKKTRIWLGSFASAEMAARAYDAAALALRGPAALLNFPESSASLPRPADLSDKSIQAAATAAANMMRSELQGPATDNQLPEESMIFQMPVAEEEEGHEGQLLLPANEVMYNAAMGVQLSPPLIMPGNEVPDHHNINTDSSGDDDASYGDSQLWSF</sequence>
<reference evidence="10" key="1">
    <citation type="submission" date="2024-03" db="EMBL/GenBank/DDBJ databases">
        <authorList>
            <consortium name="ELIXIR-Norway"/>
            <consortium name="Elixir Norway"/>
        </authorList>
    </citation>
    <scope>NUCLEOTIDE SEQUENCE</scope>
</reference>
<name>A0ABP1BPQ4_9BRYO</name>
<dbReference type="Gene3D" id="3.30.730.10">
    <property type="entry name" value="AP2/ERF domain"/>
    <property type="match status" value="1"/>
</dbReference>
<accession>A0ABP1BPQ4</accession>
<keyword evidence="11" id="KW-1185">Reference proteome</keyword>
<gene>
    <name evidence="10" type="ORF">CSSPJE1EN2_LOCUS19810</name>
</gene>
<evidence type="ECO:0000259" key="9">
    <source>
        <dbReference type="PROSITE" id="PS51032"/>
    </source>
</evidence>
<dbReference type="Proteomes" id="UP001497522">
    <property type="component" value="Chromosome 6"/>
</dbReference>
<comment type="similarity">
    <text evidence="7">Belongs to the AP2/ERF transcription factor family. ERF subfamily.</text>
</comment>
<dbReference type="PROSITE" id="PS51032">
    <property type="entry name" value="AP2_ERF"/>
    <property type="match status" value="1"/>
</dbReference>
<dbReference type="CDD" id="cd00018">
    <property type="entry name" value="AP2"/>
    <property type="match status" value="1"/>
</dbReference>
<evidence type="ECO:0000256" key="5">
    <source>
        <dbReference type="ARBA" id="ARBA00023163"/>
    </source>
</evidence>
<organism evidence="10 11">
    <name type="scientific">Sphagnum jensenii</name>
    <dbReference type="NCBI Taxonomy" id="128206"/>
    <lineage>
        <taxon>Eukaryota</taxon>
        <taxon>Viridiplantae</taxon>
        <taxon>Streptophyta</taxon>
        <taxon>Embryophyta</taxon>
        <taxon>Bryophyta</taxon>
        <taxon>Sphagnophytina</taxon>
        <taxon>Sphagnopsida</taxon>
        <taxon>Sphagnales</taxon>
        <taxon>Sphagnaceae</taxon>
        <taxon>Sphagnum</taxon>
    </lineage>
</organism>
<dbReference type="InterPro" id="IPR036955">
    <property type="entry name" value="AP2/ERF_dom_sf"/>
</dbReference>
<feature type="domain" description="AP2/ERF" evidence="9">
    <location>
        <begin position="68"/>
        <end position="125"/>
    </location>
</feature>
<evidence type="ECO:0000256" key="3">
    <source>
        <dbReference type="ARBA" id="ARBA00023125"/>
    </source>
</evidence>
<protein>
    <recommendedName>
        <fullName evidence="9">AP2/ERF domain-containing protein</fullName>
    </recommendedName>
</protein>
<dbReference type="PRINTS" id="PR00367">
    <property type="entry name" value="ETHRSPELEMNT"/>
</dbReference>
<dbReference type="PANTHER" id="PTHR31985">
    <property type="entry name" value="ETHYLENE-RESPONSIVE TRANSCRIPTION FACTOR ERF042-RELATED"/>
    <property type="match status" value="1"/>
</dbReference>
<evidence type="ECO:0000256" key="8">
    <source>
        <dbReference type="SAM" id="MobiDB-lite"/>
    </source>
</evidence>
<dbReference type="InterPro" id="IPR051032">
    <property type="entry name" value="AP2/ERF_TF_ERF_subfamily"/>
</dbReference>
<comment type="subcellular location">
    <subcellularLocation>
        <location evidence="1">Nucleus</location>
    </subcellularLocation>
</comment>
<feature type="region of interest" description="Disordered" evidence="8">
    <location>
        <begin position="34"/>
        <end position="67"/>
    </location>
</feature>
<keyword evidence="5" id="KW-0804">Transcription</keyword>
<dbReference type="SUPFAM" id="SSF54171">
    <property type="entry name" value="DNA-binding domain"/>
    <property type="match status" value="1"/>
</dbReference>
<feature type="region of interest" description="Disordered" evidence="8">
    <location>
        <begin position="212"/>
        <end position="242"/>
    </location>
</feature>
<feature type="compositionally biased region" description="Low complexity" evidence="8">
    <location>
        <begin position="36"/>
        <end position="45"/>
    </location>
</feature>
<keyword evidence="4" id="KW-0010">Activator</keyword>
<dbReference type="SMART" id="SM00380">
    <property type="entry name" value="AP2"/>
    <property type="match status" value="1"/>
</dbReference>
<evidence type="ECO:0000256" key="1">
    <source>
        <dbReference type="ARBA" id="ARBA00004123"/>
    </source>
</evidence>
<evidence type="ECO:0000256" key="2">
    <source>
        <dbReference type="ARBA" id="ARBA00023015"/>
    </source>
</evidence>
<proteinExistence type="inferred from homology"/>
<evidence type="ECO:0000256" key="7">
    <source>
        <dbReference type="ARBA" id="ARBA00024343"/>
    </source>
</evidence>
<keyword evidence="2" id="KW-0805">Transcription regulation</keyword>
<dbReference type="InterPro" id="IPR016177">
    <property type="entry name" value="DNA-bd_dom_sf"/>
</dbReference>
<dbReference type="EMBL" id="OZ023707">
    <property type="protein sequence ID" value="CAK9877985.1"/>
    <property type="molecule type" value="Genomic_DNA"/>
</dbReference>
<keyword evidence="3" id="KW-0238">DNA-binding</keyword>
<dbReference type="Pfam" id="PF00847">
    <property type="entry name" value="AP2"/>
    <property type="match status" value="1"/>
</dbReference>
<evidence type="ECO:0000313" key="11">
    <source>
        <dbReference type="Proteomes" id="UP001497522"/>
    </source>
</evidence>